<sequence>MDSRERERSGQPRGMKAAALAYAAKGWPVFPCHPETKQPLVKGDAEPATGKAIPGSGGLKKATTDKAQIEAWWRKYPNAMIGVPTGATIGAFVVDIDAGTDSKTGEVYDAAAILGRLEAALGCPLPPTRACRTPRGGLHLYFGLPEGGGAMPRNRAGILKRVDVRGEGGYVIVPPSLRSDGADYVWQSEEDAAEACAPAELLRFLATPARRDSFPQTARASAKEAYGLKALADEISVLRNAADGTRNDTLFHSSIKLAQLAASGHLDELLARSSLEAVARQWPNIEKSETTIASGFARGLAEPRSVPARAARNRPAERIAVVAPTARKIAASTLERLGLDEDHQLQLDRELAQCPLTDLGNAERLARRMQDRLMAVPTRGWFRWDGWRWTMNGAEDAARIAAQYVARSIQREADALSRSDEDAIVEVRSPGAKCEREIRLSDKLRDWGRETENDRHLTALRKQAEPMMAVDQARLDADPMKINTKNGTLEVNRSCADEDPISFYPHDPADLITKVIDAEYEASATCPVYDAFLKKVQPSSKVQRFLHQWAGLGLTGDTSEQKLLFFWGKGRNGKTTLVEAWASIYGDYACSLAVETFMDNGRGRSGGQATPDLALLPGIRFVHTDEPARNARLSESHVKLLTGGDTIQARELNKGFFSFKPQFKLTMSGNYRPKVDGGEASQGTWRRLIMVRWAITVPEQDVDRQLSTKLKAEASGILNRLLDGLRDWIDRGLLVPDEIKETTEEYRSDSDVLGRFLQECTMRAEGQRLSNAELHNLFVVWSRKNGERPWTKKSLTSAMKERDYEQSRGEERYWKDIVATKSAGDFAVGAAAEDDLDGDEAENDS</sequence>
<reference evidence="5 6" key="1">
    <citation type="journal article" date="2014" name="Int. J. Syst. Evol. Microbiol.">
        <title>Bradyrhizobium ottawaense sp. nov., a symbiotic nitrogen fixing bacterium from root nodules of soybeans in Canada.</title>
        <authorList>
            <person name="Yu X."/>
            <person name="Cloutier S."/>
            <person name="Tambong J.T."/>
            <person name="Bromfield E.S."/>
        </authorList>
    </citation>
    <scope>NUCLEOTIDE SEQUENCE [LARGE SCALE GENOMIC DNA]</scope>
    <source>
        <strain evidence="5 6">OO99</strain>
    </source>
</reference>
<dbReference type="GO" id="GO:0016787">
    <property type="term" value="F:hydrolase activity"/>
    <property type="evidence" value="ECO:0007669"/>
    <property type="project" value="UniProtKB-KW"/>
</dbReference>
<dbReference type="InterPro" id="IPR014818">
    <property type="entry name" value="Phage/plasmid_primase_P4_C"/>
</dbReference>
<evidence type="ECO:0000256" key="3">
    <source>
        <dbReference type="ARBA" id="ARBA00022840"/>
    </source>
</evidence>
<keyword evidence="3" id="KW-0067">ATP-binding</keyword>
<dbReference type="Pfam" id="PF08706">
    <property type="entry name" value="D5_N"/>
    <property type="match status" value="1"/>
</dbReference>
<dbReference type="PANTHER" id="PTHR35372:SF2">
    <property type="entry name" value="SF3 HELICASE DOMAIN-CONTAINING PROTEIN"/>
    <property type="match status" value="1"/>
</dbReference>
<protein>
    <recommendedName>
        <fullName evidence="4">SF3 helicase domain-containing protein</fullName>
    </recommendedName>
</protein>
<dbReference type="InterPro" id="IPR027417">
    <property type="entry name" value="P-loop_NTPase"/>
</dbReference>
<dbReference type="EMBL" id="CP029425">
    <property type="protein sequence ID" value="AWL93065.1"/>
    <property type="molecule type" value="Genomic_DNA"/>
</dbReference>
<keyword evidence="2" id="KW-0378">Hydrolase</keyword>
<name>A0A2U8P5R1_9BRAD</name>
<dbReference type="SMART" id="SM00943">
    <property type="entry name" value="Prim-Pol"/>
    <property type="match status" value="1"/>
</dbReference>
<reference evidence="5 6" key="2">
    <citation type="journal article" date="2017" name="Syst. Appl. Microbiol.">
        <title>Soybeans inoculated with root zone soils of Canadian native legumes harbour diverse and novel Bradyrhizobium spp. that possess agricultural potential.</title>
        <authorList>
            <person name="Bromfield E.S.P."/>
            <person name="Cloutier S."/>
            <person name="Tambong J.T."/>
            <person name="Tran Thi T.V."/>
        </authorList>
    </citation>
    <scope>NUCLEOTIDE SEQUENCE [LARGE SCALE GENOMIC DNA]</scope>
    <source>
        <strain evidence="5 6">OO99</strain>
    </source>
</reference>
<dbReference type="InterPro" id="IPR051620">
    <property type="entry name" value="ORF904-like_C"/>
</dbReference>
<evidence type="ECO:0000256" key="2">
    <source>
        <dbReference type="ARBA" id="ARBA00022801"/>
    </source>
</evidence>
<dbReference type="GO" id="GO:0005524">
    <property type="term" value="F:ATP binding"/>
    <property type="evidence" value="ECO:0007669"/>
    <property type="project" value="UniProtKB-KW"/>
</dbReference>
<evidence type="ECO:0000313" key="5">
    <source>
        <dbReference type="EMBL" id="AWL93065.1"/>
    </source>
</evidence>
<gene>
    <name evidence="5" type="ORF">CIT37_13275</name>
</gene>
<dbReference type="NCBIfam" id="TIGR01613">
    <property type="entry name" value="primase_Cterm"/>
    <property type="match status" value="1"/>
</dbReference>
<accession>A0A2U8P5R1</accession>
<dbReference type="SUPFAM" id="SSF56747">
    <property type="entry name" value="Prim-pol domain"/>
    <property type="match status" value="1"/>
</dbReference>
<feature type="domain" description="SF3 helicase" evidence="4">
    <location>
        <begin position="541"/>
        <end position="706"/>
    </location>
</feature>
<keyword evidence="1" id="KW-0547">Nucleotide-binding</keyword>
<dbReference type="Proteomes" id="UP000215703">
    <property type="component" value="Chromosome"/>
</dbReference>
<evidence type="ECO:0000259" key="4">
    <source>
        <dbReference type="PROSITE" id="PS51206"/>
    </source>
</evidence>
<evidence type="ECO:0000256" key="1">
    <source>
        <dbReference type="ARBA" id="ARBA00022741"/>
    </source>
</evidence>
<dbReference type="AlphaFoldDB" id="A0A2U8P5R1"/>
<dbReference type="SUPFAM" id="SSF52540">
    <property type="entry name" value="P-loop containing nucleoside triphosphate hydrolases"/>
    <property type="match status" value="1"/>
</dbReference>
<dbReference type="PROSITE" id="PS51206">
    <property type="entry name" value="SF3_HELICASE_1"/>
    <property type="match status" value="1"/>
</dbReference>
<dbReference type="SMART" id="SM00885">
    <property type="entry name" value="D5_N"/>
    <property type="match status" value="1"/>
</dbReference>
<dbReference type="InterPro" id="IPR014015">
    <property type="entry name" value="Helicase_SF3_DNA-vir"/>
</dbReference>
<organism evidence="5 6">
    <name type="scientific">Bradyrhizobium ottawaense</name>
    <dbReference type="NCBI Taxonomy" id="931866"/>
    <lineage>
        <taxon>Bacteria</taxon>
        <taxon>Pseudomonadati</taxon>
        <taxon>Pseudomonadota</taxon>
        <taxon>Alphaproteobacteria</taxon>
        <taxon>Hyphomicrobiales</taxon>
        <taxon>Nitrobacteraceae</taxon>
        <taxon>Bradyrhizobium</taxon>
    </lineage>
</organism>
<dbReference type="Gene3D" id="3.40.50.300">
    <property type="entry name" value="P-loop containing nucleotide triphosphate hydrolases"/>
    <property type="match status" value="1"/>
</dbReference>
<dbReference type="CDD" id="cd04859">
    <property type="entry name" value="Prim_Pol"/>
    <property type="match status" value="1"/>
</dbReference>
<proteinExistence type="predicted"/>
<dbReference type="InterPro" id="IPR006500">
    <property type="entry name" value="Helicase_put_C_phage/plasmid"/>
</dbReference>
<dbReference type="PANTHER" id="PTHR35372">
    <property type="entry name" value="ATP BINDING PROTEIN-RELATED"/>
    <property type="match status" value="1"/>
</dbReference>
<dbReference type="InterPro" id="IPR015330">
    <property type="entry name" value="DNA_primase/pol_bifunc_N"/>
</dbReference>
<evidence type="ECO:0000313" key="6">
    <source>
        <dbReference type="Proteomes" id="UP000215703"/>
    </source>
</evidence>
<dbReference type="Pfam" id="PF09250">
    <property type="entry name" value="Prim-Pol"/>
    <property type="match status" value="1"/>
</dbReference>
<dbReference type="KEGG" id="bot:CIT37_13275"/>